<sequence length="75" mass="8201">MITINITKAKAIAHDKRRSARAEEFKPYDDAIAKQIPNQTDGAEAARVAIRAKYATMQTAIDAATTIDEIKAVMP</sequence>
<organism evidence="1">
    <name type="scientific">uncultured Caudovirales phage</name>
    <dbReference type="NCBI Taxonomy" id="2100421"/>
    <lineage>
        <taxon>Viruses</taxon>
        <taxon>Duplodnaviria</taxon>
        <taxon>Heunggongvirae</taxon>
        <taxon>Uroviricota</taxon>
        <taxon>Caudoviricetes</taxon>
        <taxon>Peduoviridae</taxon>
        <taxon>Maltschvirus</taxon>
        <taxon>Maltschvirus maltsch</taxon>
    </lineage>
</organism>
<name>A0A6J7WIY7_9CAUD</name>
<dbReference type="EMBL" id="LR798253">
    <property type="protein sequence ID" value="CAB5218039.1"/>
    <property type="molecule type" value="Genomic_DNA"/>
</dbReference>
<evidence type="ECO:0000313" key="1">
    <source>
        <dbReference type="EMBL" id="CAB5218039.1"/>
    </source>
</evidence>
<protein>
    <submittedName>
        <fullName evidence="1">Uncharacterized protein</fullName>
    </submittedName>
</protein>
<reference evidence="1" key="1">
    <citation type="submission" date="2020-05" db="EMBL/GenBank/DDBJ databases">
        <authorList>
            <person name="Chiriac C."/>
            <person name="Salcher M."/>
            <person name="Ghai R."/>
            <person name="Kavagutti S V."/>
        </authorList>
    </citation>
    <scope>NUCLEOTIDE SEQUENCE</scope>
</reference>
<proteinExistence type="predicted"/>
<gene>
    <name evidence="1" type="ORF">UFOVP205_51</name>
</gene>
<accession>A0A6J7WIY7</accession>